<name>U2P639_9BACT</name>
<keyword evidence="2" id="KW-1185">Reference proteome</keyword>
<accession>U2P639</accession>
<organism evidence="1 2">
    <name type="scientific">Segatella baroniae F0067</name>
    <dbReference type="NCBI Taxonomy" id="1115809"/>
    <lineage>
        <taxon>Bacteria</taxon>
        <taxon>Pseudomonadati</taxon>
        <taxon>Bacteroidota</taxon>
        <taxon>Bacteroidia</taxon>
        <taxon>Bacteroidales</taxon>
        <taxon>Prevotellaceae</taxon>
        <taxon>Segatella</taxon>
    </lineage>
</organism>
<evidence type="ECO:0000313" key="1">
    <source>
        <dbReference type="EMBL" id="ERK39611.1"/>
    </source>
</evidence>
<reference evidence="1 2" key="1">
    <citation type="submission" date="2013-08" db="EMBL/GenBank/DDBJ databases">
        <authorList>
            <person name="Durkin A.S."/>
            <person name="Haft D.R."/>
            <person name="McCorrison J."/>
            <person name="Torralba M."/>
            <person name="Gillis M."/>
            <person name="Haft D.H."/>
            <person name="Methe B."/>
            <person name="Sutton G."/>
            <person name="Nelson K.E."/>
        </authorList>
    </citation>
    <scope>NUCLEOTIDE SEQUENCE [LARGE SCALE GENOMIC DNA]</scope>
    <source>
        <strain evidence="1 2">F0067</strain>
    </source>
</reference>
<gene>
    <name evidence="1" type="ORF">HMPREF9135_2448</name>
</gene>
<protein>
    <submittedName>
        <fullName evidence="1">Uncharacterized protein</fullName>
    </submittedName>
</protein>
<dbReference type="Proteomes" id="UP000016648">
    <property type="component" value="Unassembled WGS sequence"/>
</dbReference>
<dbReference type="AlphaFoldDB" id="U2P639"/>
<proteinExistence type="predicted"/>
<sequence length="53" mass="5956">MKKSYLKPTMTVIQISPQAILSGSVSGNFKETETQNVDIYFDDDKTINGEDAW</sequence>
<evidence type="ECO:0000313" key="2">
    <source>
        <dbReference type="Proteomes" id="UP000016648"/>
    </source>
</evidence>
<dbReference type="RefSeq" id="WP_021589379.1">
    <property type="nucleotide sequence ID" value="NZ_AWEY01000014.1"/>
</dbReference>
<comment type="caution">
    <text evidence="1">The sequence shown here is derived from an EMBL/GenBank/DDBJ whole genome shotgun (WGS) entry which is preliminary data.</text>
</comment>
<dbReference type="PATRIC" id="fig|1115809.3.peg.1013"/>
<dbReference type="EMBL" id="AWEY01000014">
    <property type="protein sequence ID" value="ERK39611.1"/>
    <property type="molecule type" value="Genomic_DNA"/>
</dbReference>